<dbReference type="EMBL" id="JAVRRL010000018">
    <property type="protein sequence ID" value="KAK5114308.1"/>
    <property type="molecule type" value="Genomic_DNA"/>
</dbReference>
<dbReference type="PANTHER" id="PTHR47784">
    <property type="entry name" value="STEROL UPTAKE CONTROL PROTEIN 2"/>
    <property type="match status" value="1"/>
</dbReference>
<dbReference type="Proteomes" id="UP001310890">
    <property type="component" value="Unassembled WGS sequence"/>
</dbReference>
<sequence length="344" mass="37946">MAIDNLSTNLDQLFAASTADRTSFRSADVRALQHFYAETALTLGPLALVPVIQQLTLPNAWYDPALMHLALAVSTAHQQRLHCRSNDHSVLSSLRLSAAHHWQSALAIQRTQLAKTDASQNLGISVLKLSLIVIFTFALDDVLPVNTFLDGNAEMINHAIAPLAACNGFRAFKPSSDRLIALDQGSPAASVLTSADDSDHTFTDVQPGVEGLPPTFVKLCDLDSNSTCENNVYHKIVRLLTPLLRLTPSPNNFVRLMAFGGRIWLDIQPLLQRRDHAALLLVAYWLALLRQVNQWWILTRARTACDAIVNYLLQNSTDTLLHSVLLFPATFGQQGVDRVWVSGR</sequence>
<evidence type="ECO:0000313" key="2">
    <source>
        <dbReference type="Proteomes" id="UP001310890"/>
    </source>
</evidence>
<comment type="caution">
    <text evidence="1">The sequence shown here is derived from an EMBL/GenBank/DDBJ whole genome shotgun (WGS) entry which is preliminary data.</text>
</comment>
<dbReference type="AlphaFoldDB" id="A0AAN7TFZ2"/>
<evidence type="ECO:0000313" key="1">
    <source>
        <dbReference type="EMBL" id="KAK5114308.1"/>
    </source>
</evidence>
<gene>
    <name evidence="1" type="ORF">LTR62_002559</name>
</gene>
<protein>
    <submittedName>
        <fullName evidence="1">Uncharacterized protein</fullName>
    </submittedName>
</protein>
<reference evidence="1" key="1">
    <citation type="submission" date="2023-08" db="EMBL/GenBank/DDBJ databases">
        <title>Black Yeasts Isolated from many extreme environments.</title>
        <authorList>
            <person name="Coleine C."/>
            <person name="Stajich J.E."/>
            <person name="Selbmann L."/>
        </authorList>
    </citation>
    <scope>NUCLEOTIDE SEQUENCE</scope>
    <source>
        <strain evidence="1">CCFEE 5401</strain>
    </source>
</reference>
<accession>A0AAN7TFZ2</accession>
<proteinExistence type="predicted"/>
<dbReference type="InterPro" id="IPR053157">
    <property type="entry name" value="Sterol_Uptake_Regulator"/>
</dbReference>
<organism evidence="1 2">
    <name type="scientific">Meristemomyces frigidus</name>
    <dbReference type="NCBI Taxonomy" id="1508187"/>
    <lineage>
        <taxon>Eukaryota</taxon>
        <taxon>Fungi</taxon>
        <taxon>Dikarya</taxon>
        <taxon>Ascomycota</taxon>
        <taxon>Pezizomycotina</taxon>
        <taxon>Dothideomycetes</taxon>
        <taxon>Dothideomycetidae</taxon>
        <taxon>Mycosphaerellales</taxon>
        <taxon>Teratosphaeriaceae</taxon>
        <taxon>Meristemomyces</taxon>
    </lineage>
</organism>
<dbReference type="PANTHER" id="PTHR47784:SF9">
    <property type="entry name" value="ZN(II)2CYS6 TRANSCRIPTION FACTOR (EUROFUNG)"/>
    <property type="match status" value="1"/>
</dbReference>
<name>A0AAN7TFZ2_9PEZI</name>
<dbReference type="GO" id="GO:0001228">
    <property type="term" value="F:DNA-binding transcription activator activity, RNA polymerase II-specific"/>
    <property type="evidence" value="ECO:0007669"/>
    <property type="project" value="TreeGrafter"/>
</dbReference>